<sequence>MAPIRTKVYPGFFSSKESTELYEHLKKTYTENAKKGVEPCWSEGVKSKKGHTRLACSQQLGYDIKVTNFINRASTHVNKSNIQHLGVYINYYQDGNDYTPNHSHPKQFQIVISLGATRTLNVGKKSYKLNNGDFIIFGSSVHGVPKEPEVKDGRISIATFSLCLDKLPISKNSENKSVMVDSKSNNELSKIIELMMKKESKIIVVDFDILSKVPGIKIEKMKLPQDISTDEVIYLET</sequence>
<protein>
    <submittedName>
        <fullName evidence="1">Uncharacterized protein</fullName>
    </submittedName>
</protein>
<dbReference type="InterPro" id="IPR037151">
    <property type="entry name" value="AlkB-like_sf"/>
</dbReference>
<organism evidence="1">
    <name type="scientific">Solumvirus sp</name>
    <dbReference type="NCBI Taxonomy" id="2487773"/>
    <lineage>
        <taxon>Viruses</taxon>
        <taxon>Pithoviruses</taxon>
    </lineage>
</organism>
<accession>A0A3G5AHS9</accession>
<gene>
    <name evidence="1" type="ORF">Solumvirus1_19</name>
</gene>
<evidence type="ECO:0000313" key="1">
    <source>
        <dbReference type="EMBL" id="AYV86144.1"/>
    </source>
</evidence>
<dbReference type="SUPFAM" id="SSF51197">
    <property type="entry name" value="Clavaminate synthase-like"/>
    <property type="match status" value="1"/>
</dbReference>
<reference evidence="1" key="1">
    <citation type="submission" date="2018-10" db="EMBL/GenBank/DDBJ databases">
        <title>Hidden diversity of soil giant viruses.</title>
        <authorList>
            <person name="Schulz F."/>
            <person name="Alteio L."/>
            <person name="Goudeau D."/>
            <person name="Ryan E.M."/>
            <person name="Malmstrom R.R."/>
            <person name="Blanchard J."/>
            <person name="Woyke T."/>
        </authorList>
    </citation>
    <scope>NUCLEOTIDE SEQUENCE</scope>
    <source>
        <strain evidence="1">SMV1</strain>
    </source>
</reference>
<name>A0A3G5AHS9_9VIRU</name>
<dbReference type="EMBL" id="MK072498">
    <property type="protein sequence ID" value="AYV86144.1"/>
    <property type="molecule type" value="Genomic_DNA"/>
</dbReference>
<proteinExistence type="predicted"/>
<dbReference type="Gene3D" id="2.60.120.590">
    <property type="entry name" value="Alpha-ketoglutarate-dependent dioxygenase AlkB-like"/>
    <property type="match status" value="1"/>
</dbReference>